<dbReference type="Pfam" id="PF05826">
    <property type="entry name" value="Phospholip_A2_2"/>
    <property type="match status" value="1"/>
</dbReference>
<gene>
    <name evidence="5" type="primary">proca1</name>
</gene>
<feature type="compositionally biased region" description="Polar residues" evidence="3">
    <location>
        <begin position="317"/>
        <end position="332"/>
    </location>
</feature>
<feature type="compositionally biased region" description="Basic residues" evidence="3">
    <location>
        <begin position="529"/>
        <end position="547"/>
    </location>
</feature>
<sequence>MLWVLFVFLSYQDRNVVKGKLLNDAHGAENESKDAWFTVNRTLCAKMSMLAGGMEALYQVSDGRRSVRSVVDTRGDLVDCSIIVDRLQVRSFLHLCRLGLTQQDFHSERLSAQNNRFVRMEEALATCRQFTQRSEPRVEPRPHKAPTQPWPSGDERKKRSKRGFTYPGTLWCGAGNMADHDDHLGDFPETDSCCRTHDHCPHVIHAFSSKYGYTNLKWYSICHCDCDIAMKQCLAEVNDTVSRVVGQAFFNVIGAPCFEFVYKDHCVERHWYGVCKRYERLPVAVPQPAVPYIFGGIPVIDVLTAPPPPAKTDTARVNEQATRLEGGTTSEPPSLVTMVTAAEDFIKVLATVSTSQGTPSDATKGVAHSMEEKKTKKEKMKKGKKTKKKEKNNQKNSGKRKKPQNQRKNKGKGRGRKVKSHKDTGVEDVLVASSSKAGVGDHFLIELKAGRSGHGDKNTFVEGGFDLAGHRGASNEVMKDEPALEKDAAEVTSPSSPKERVNRPSERATVSTGSARLAASANTTAATLRKTKALRSRKGERRRRKKTPQSESYCPPDNALNMTLKEDSPLSSTARLADTSGPCIVGVNPLTQTGLQRPKGRSESGSFLTTSRTQVIMTEEEMVGRRWKRRRKLASAVPIVSVDHKVRKEESGTEMDSIGAHTIITDIPQTKRQELEVSHRPEMYGTKSTACVTPALSRGVVKAKGQRLKGMGRQRRRGTAVLSPFKGNPLLEQPLEPVVSTSMSVLSGTTTVVTRPCQQGQHSCGRGPQHVKTGISLPVTAATQRPTGRKGDKTRKKTLLCVLCGRGASHTTSEATHESGTSTGIHVSTVAPNADEQEESLQISKDRLFATTGAPVMSAMQLSIQRAQRQMDFKKRRKELLFLRQQ</sequence>
<dbReference type="InterPro" id="IPR033113">
    <property type="entry name" value="PLA2_histidine"/>
</dbReference>
<dbReference type="SUPFAM" id="SSF48619">
    <property type="entry name" value="Phospholipase A2, PLA2"/>
    <property type="match status" value="1"/>
</dbReference>
<name>A0A8C5C773_GADMO</name>
<feature type="region of interest" description="Disordered" evidence="3">
    <location>
        <begin position="470"/>
        <end position="559"/>
    </location>
</feature>
<feature type="compositionally biased region" description="Basic residues" evidence="3">
    <location>
        <begin position="376"/>
        <end position="390"/>
    </location>
</feature>
<dbReference type="InterPro" id="IPR016090">
    <property type="entry name" value="PLA2-like_dom"/>
</dbReference>
<dbReference type="GO" id="GO:0006644">
    <property type="term" value="P:phospholipid metabolic process"/>
    <property type="evidence" value="ECO:0007669"/>
    <property type="project" value="InterPro"/>
</dbReference>
<organism evidence="5 6">
    <name type="scientific">Gadus morhua</name>
    <name type="common">Atlantic cod</name>
    <dbReference type="NCBI Taxonomy" id="8049"/>
    <lineage>
        <taxon>Eukaryota</taxon>
        <taxon>Metazoa</taxon>
        <taxon>Chordata</taxon>
        <taxon>Craniata</taxon>
        <taxon>Vertebrata</taxon>
        <taxon>Euteleostomi</taxon>
        <taxon>Actinopterygii</taxon>
        <taxon>Neopterygii</taxon>
        <taxon>Teleostei</taxon>
        <taxon>Neoteleostei</taxon>
        <taxon>Acanthomorphata</taxon>
        <taxon>Zeiogadaria</taxon>
        <taxon>Gadariae</taxon>
        <taxon>Gadiformes</taxon>
        <taxon>Gadoidei</taxon>
        <taxon>Gadidae</taxon>
        <taxon>Gadus</taxon>
    </lineage>
</organism>
<evidence type="ECO:0000313" key="6">
    <source>
        <dbReference type="Proteomes" id="UP000694546"/>
    </source>
</evidence>
<keyword evidence="6" id="KW-1185">Reference proteome</keyword>
<evidence type="ECO:0000256" key="1">
    <source>
        <dbReference type="ARBA" id="ARBA00004613"/>
    </source>
</evidence>
<dbReference type="PROSITE" id="PS00118">
    <property type="entry name" value="PA2_HIS"/>
    <property type="match status" value="1"/>
</dbReference>
<evidence type="ECO:0000313" key="5">
    <source>
        <dbReference type="Ensembl" id="ENSGMOP00000056034.1"/>
    </source>
</evidence>
<feature type="region of interest" description="Disordered" evidence="3">
    <location>
        <begin position="354"/>
        <end position="427"/>
    </location>
</feature>
<feature type="compositionally biased region" description="Basic residues" evidence="3">
    <location>
        <begin position="397"/>
        <end position="420"/>
    </location>
</feature>
<reference evidence="5" key="2">
    <citation type="submission" date="2025-09" db="UniProtKB">
        <authorList>
            <consortium name="Ensembl"/>
        </authorList>
    </citation>
    <scope>IDENTIFICATION</scope>
</reference>
<dbReference type="Proteomes" id="UP000694546">
    <property type="component" value="Chromosome 16"/>
</dbReference>
<evidence type="ECO:0000256" key="2">
    <source>
        <dbReference type="ARBA" id="ARBA00022525"/>
    </source>
</evidence>
<feature type="region of interest" description="Disordered" evidence="3">
    <location>
        <begin position="310"/>
        <end position="333"/>
    </location>
</feature>
<dbReference type="GeneTree" id="ENSGT00940000165341"/>
<evidence type="ECO:0000259" key="4">
    <source>
        <dbReference type="Pfam" id="PF05826"/>
    </source>
</evidence>
<dbReference type="GO" id="GO:0004623">
    <property type="term" value="F:phospholipase A2 activity"/>
    <property type="evidence" value="ECO:0007669"/>
    <property type="project" value="InterPro"/>
</dbReference>
<dbReference type="GO" id="GO:0050482">
    <property type="term" value="P:arachidonate secretion"/>
    <property type="evidence" value="ECO:0007669"/>
    <property type="project" value="InterPro"/>
</dbReference>
<evidence type="ECO:0000256" key="3">
    <source>
        <dbReference type="SAM" id="MobiDB-lite"/>
    </source>
</evidence>
<comment type="subcellular location">
    <subcellularLocation>
        <location evidence="1">Secreted</location>
    </subcellularLocation>
</comment>
<dbReference type="AlphaFoldDB" id="A0A8C5C773"/>
<feature type="region of interest" description="Disordered" evidence="3">
    <location>
        <begin position="131"/>
        <end position="161"/>
    </location>
</feature>
<dbReference type="Ensembl" id="ENSGMOT00000035574.1">
    <property type="protein sequence ID" value="ENSGMOP00000056034.1"/>
    <property type="gene ID" value="ENSGMOG00000034768.1"/>
</dbReference>
<feature type="region of interest" description="Disordered" evidence="3">
    <location>
        <begin position="589"/>
        <end position="608"/>
    </location>
</feature>
<reference evidence="5" key="1">
    <citation type="submission" date="2025-08" db="UniProtKB">
        <authorList>
            <consortium name="Ensembl"/>
        </authorList>
    </citation>
    <scope>IDENTIFICATION</scope>
</reference>
<proteinExistence type="predicted"/>
<dbReference type="InterPro" id="IPR036444">
    <property type="entry name" value="PLipase_A2_dom_sf"/>
</dbReference>
<dbReference type="OrthoDB" id="6075074at2759"/>
<feature type="compositionally biased region" description="Basic and acidic residues" evidence="3">
    <location>
        <begin position="477"/>
        <end position="489"/>
    </location>
</feature>
<feature type="compositionally biased region" description="Basic and acidic residues" evidence="3">
    <location>
        <begin position="497"/>
        <end position="506"/>
    </location>
</feature>
<dbReference type="Gene3D" id="1.20.90.10">
    <property type="entry name" value="Phospholipase A2 domain"/>
    <property type="match status" value="1"/>
</dbReference>
<feature type="domain" description="Phospholipase A2-like central" evidence="4">
    <location>
        <begin position="166"/>
        <end position="259"/>
    </location>
</feature>
<dbReference type="GO" id="GO:0005576">
    <property type="term" value="C:extracellular region"/>
    <property type="evidence" value="ECO:0007669"/>
    <property type="project" value="UniProtKB-SubCell"/>
</dbReference>
<dbReference type="CDD" id="cd04704">
    <property type="entry name" value="PLA2_bee_venom_like"/>
    <property type="match status" value="1"/>
</dbReference>
<protein>
    <submittedName>
        <fullName evidence="5">Protein interacting with cyclin A1</fullName>
    </submittedName>
</protein>
<accession>A0A8C5C773</accession>
<feature type="compositionally biased region" description="Low complexity" evidence="3">
    <location>
        <begin position="514"/>
        <end position="528"/>
    </location>
</feature>
<dbReference type="PANTHER" id="PTHR12253">
    <property type="entry name" value="RH14732P"/>
    <property type="match status" value="1"/>
</dbReference>
<keyword evidence="2" id="KW-0964">Secreted</keyword>